<dbReference type="Proteomes" id="UP001521116">
    <property type="component" value="Unassembled WGS sequence"/>
</dbReference>
<feature type="chain" id="PRO_5046813165" evidence="1">
    <location>
        <begin position="24"/>
        <end position="102"/>
    </location>
</feature>
<evidence type="ECO:0000313" key="3">
    <source>
        <dbReference type="Proteomes" id="UP001521116"/>
    </source>
</evidence>
<comment type="caution">
    <text evidence="2">The sequence shown here is derived from an EMBL/GenBank/DDBJ whole genome shotgun (WGS) entry which is preliminary data.</text>
</comment>
<reference evidence="2 3" key="1">
    <citation type="submission" date="2024-02" db="EMBL/GenBank/DDBJ databases">
        <title>De novo assembly and annotation of 12 fungi associated with fruit tree decline syndrome in Ontario, Canada.</title>
        <authorList>
            <person name="Sulman M."/>
            <person name="Ellouze W."/>
            <person name="Ilyukhin E."/>
        </authorList>
    </citation>
    <scope>NUCLEOTIDE SEQUENCE [LARGE SCALE GENOMIC DNA]</scope>
    <source>
        <strain evidence="2 3">M1-105</strain>
    </source>
</reference>
<sequence>MQFSATLLALSAVAATHFGFAAARQHAHCACQAASGGEVDAVVTAMVVQYNPNKWELASTPSTLEQGAHFAGTYAIPKSGSIDGDDFYNQCKEYGAADSTCF</sequence>
<organism evidence="2 3">
    <name type="scientific">Neofusicoccum ribis</name>
    <dbReference type="NCBI Taxonomy" id="45134"/>
    <lineage>
        <taxon>Eukaryota</taxon>
        <taxon>Fungi</taxon>
        <taxon>Dikarya</taxon>
        <taxon>Ascomycota</taxon>
        <taxon>Pezizomycotina</taxon>
        <taxon>Dothideomycetes</taxon>
        <taxon>Dothideomycetes incertae sedis</taxon>
        <taxon>Botryosphaeriales</taxon>
        <taxon>Botryosphaeriaceae</taxon>
        <taxon>Neofusicoccum</taxon>
    </lineage>
</organism>
<proteinExistence type="predicted"/>
<accession>A0ABR3SDG7</accession>
<dbReference type="EMBL" id="JAJVDC020000220">
    <property type="protein sequence ID" value="KAL1617892.1"/>
    <property type="molecule type" value="Genomic_DNA"/>
</dbReference>
<protein>
    <submittedName>
        <fullName evidence="2">Uncharacterized protein</fullName>
    </submittedName>
</protein>
<gene>
    <name evidence="2" type="ORF">SLS56_010770</name>
</gene>
<evidence type="ECO:0000256" key="1">
    <source>
        <dbReference type="SAM" id="SignalP"/>
    </source>
</evidence>
<evidence type="ECO:0000313" key="2">
    <source>
        <dbReference type="EMBL" id="KAL1617892.1"/>
    </source>
</evidence>
<keyword evidence="1" id="KW-0732">Signal</keyword>
<keyword evidence="3" id="KW-1185">Reference proteome</keyword>
<name>A0ABR3SDG7_9PEZI</name>
<feature type="signal peptide" evidence="1">
    <location>
        <begin position="1"/>
        <end position="23"/>
    </location>
</feature>